<comment type="caution">
    <text evidence="5">The sequence shown here is derived from an EMBL/GenBank/DDBJ whole genome shotgun (WGS) entry which is preliminary data.</text>
</comment>
<gene>
    <name evidence="5" type="ORF">Q4490_15620</name>
</gene>
<name>A0AAW7XNX3_9GAMM</name>
<dbReference type="Pfam" id="PF07729">
    <property type="entry name" value="FCD"/>
    <property type="match status" value="1"/>
</dbReference>
<dbReference type="SMART" id="SM00345">
    <property type="entry name" value="HTH_GNTR"/>
    <property type="match status" value="1"/>
</dbReference>
<sequence>MTIKNTKDPNTSYQQLRQHIVDGAIPPGSKLSINHLTQQYETSAAPIREALSRLDAEGLVIRKGQRGYWAAPVSLEEFLEVSRLRVMLEVDALAQSIRLGDLNWEASIAGARHREITIKQQAIGQREAMAGELIRENRLFHLALISQCPSQWQLRFLSTLYDQSERYRRLSLIHQSEQTTNDTHNTAHQDDHKLIMEAAFKRDDKTACELLKAHIEHSNQRIIETVF</sequence>
<dbReference type="CDD" id="cd07377">
    <property type="entry name" value="WHTH_GntR"/>
    <property type="match status" value="1"/>
</dbReference>
<dbReference type="Gene3D" id="1.20.120.530">
    <property type="entry name" value="GntR ligand-binding domain-like"/>
    <property type="match status" value="1"/>
</dbReference>
<dbReference type="PROSITE" id="PS50949">
    <property type="entry name" value="HTH_GNTR"/>
    <property type="match status" value="1"/>
</dbReference>
<dbReference type="PANTHER" id="PTHR43537:SF20">
    <property type="entry name" value="HTH-TYPE TRANSCRIPTIONAL REPRESSOR GLAR"/>
    <property type="match status" value="1"/>
</dbReference>
<dbReference type="GO" id="GO:0003700">
    <property type="term" value="F:DNA-binding transcription factor activity"/>
    <property type="evidence" value="ECO:0007669"/>
    <property type="project" value="InterPro"/>
</dbReference>
<dbReference type="EMBL" id="JAUOPG010000011">
    <property type="protein sequence ID" value="MDO6454999.1"/>
    <property type="molecule type" value="Genomic_DNA"/>
</dbReference>
<keyword evidence="2" id="KW-0238">DNA-binding</keyword>
<evidence type="ECO:0000313" key="5">
    <source>
        <dbReference type="EMBL" id="MDO6454999.1"/>
    </source>
</evidence>
<evidence type="ECO:0000256" key="2">
    <source>
        <dbReference type="ARBA" id="ARBA00023125"/>
    </source>
</evidence>
<dbReference type="InterPro" id="IPR008920">
    <property type="entry name" value="TF_FadR/GntR_C"/>
</dbReference>
<dbReference type="Proteomes" id="UP001169862">
    <property type="component" value="Unassembled WGS sequence"/>
</dbReference>
<dbReference type="InterPro" id="IPR000524">
    <property type="entry name" value="Tscrpt_reg_HTH_GntR"/>
</dbReference>
<dbReference type="SMART" id="SM00895">
    <property type="entry name" value="FCD"/>
    <property type="match status" value="1"/>
</dbReference>
<evidence type="ECO:0000256" key="1">
    <source>
        <dbReference type="ARBA" id="ARBA00023015"/>
    </source>
</evidence>
<dbReference type="InterPro" id="IPR036388">
    <property type="entry name" value="WH-like_DNA-bd_sf"/>
</dbReference>
<keyword evidence="1" id="KW-0805">Transcription regulation</keyword>
<dbReference type="SUPFAM" id="SSF46785">
    <property type="entry name" value="Winged helix' DNA-binding domain"/>
    <property type="match status" value="1"/>
</dbReference>
<protein>
    <submittedName>
        <fullName evidence="5">GntR family transcriptional regulator</fullName>
    </submittedName>
</protein>
<evidence type="ECO:0000313" key="6">
    <source>
        <dbReference type="Proteomes" id="UP001169862"/>
    </source>
</evidence>
<dbReference type="GO" id="GO:0003677">
    <property type="term" value="F:DNA binding"/>
    <property type="evidence" value="ECO:0007669"/>
    <property type="project" value="UniProtKB-KW"/>
</dbReference>
<dbReference type="RefSeq" id="WP_303551892.1">
    <property type="nucleotide sequence ID" value="NZ_JAUOPG010000011.1"/>
</dbReference>
<dbReference type="SUPFAM" id="SSF48008">
    <property type="entry name" value="GntR ligand-binding domain-like"/>
    <property type="match status" value="1"/>
</dbReference>
<dbReference type="Gene3D" id="1.10.10.10">
    <property type="entry name" value="Winged helix-like DNA-binding domain superfamily/Winged helix DNA-binding domain"/>
    <property type="match status" value="1"/>
</dbReference>
<evidence type="ECO:0000256" key="3">
    <source>
        <dbReference type="ARBA" id="ARBA00023163"/>
    </source>
</evidence>
<dbReference type="Pfam" id="PF00392">
    <property type="entry name" value="GntR"/>
    <property type="match status" value="1"/>
</dbReference>
<reference evidence="5" key="1">
    <citation type="submission" date="2023-07" db="EMBL/GenBank/DDBJ databases">
        <title>Genome content predicts the carbon catabolic preferences of heterotrophic bacteria.</title>
        <authorList>
            <person name="Gralka M."/>
        </authorList>
    </citation>
    <scope>NUCLEOTIDE SEQUENCE</scope>
    <source>
        <strain evidence="5">I2M16</strain>
    </source>
</reference>
<dbReference type="PANTHER" id="PTHR43537">
    <property type="entry name" value="TRANSCRIPTIONAL REGULATOR, GNTR FAMILY"/>
    <property type="match status" value="1"/>
</dbReference>
<dbReference type="InterPro" id="IPR036390">
    <property type="entry name" value="WH_DNA-bd_sf"/>
</dbReference>
<organism evidence="5 6">
    <name type="scientific">Neptunomonas phycophila</name>
    <dbReference type="NCBI Taxonomy" id="1572645"/>
    <lineage>
        <taxon>Bacteria</taxon>
        <taxon>Pseudomonadati</taxon>
        <taxon>Pseudomonadota</taxon>
        <taxon>Gammaproteobacteria</taxon>
        <taxon>Oceanospirillales</taxon>
        <taxon>Oceanospirillaceae</taxon>
        <taxon>Neptunomonas</taxon>
    </lineage>
</organism>
<proteinExistence type="predicted"/>
<accession>A0AAW7XNX3</accession>
<keyword evidence="3" id="KW-0804">Transcription</keyword>
<feature type="domain" description="HTH gntR-type" evidence="4">
    <location>
        <begin position="6"/>
        <end position="73"/>
    </location>
</feature>
<dbReference type="InterPro" id="IPR011711">
    <property type="entry name" value="GntR_C"/>
</dbReference>
<dbReference type="AlphaFoldDB" id="A0AAW7XNX3"/>
<evidence type="ECO:0000259" key="4">
    <source>
        <dbReference type="PROSITE" id="PS50949"/>
    </source>
</evidence>